<keyword evidence="10 12" id="KW-0289">Folate biosynthesis</keyword>
<dbReference type="GO" id="GO:0046654">
    <property type="term" value="P:tetrahydrofolate biosynthetic process"/>
    <property type="evidence" value="ECO:0007669"/>
    <property type="project" value="UniProtKB-UniPathway"/>
</dbReference>
<dbReference type="PROSITE" id="PS00792">
    <property type="entry name" value="DHPS_1"/>
    <property type="match status" value="1"/>
</dbReference>
<evidence type="ECO:0000256" key="11">
    <source>
        <dbReference type="ARBA" id="ARBA00030193"/>
    </source>
</evidence>
<dbReference type="InterPro" id="IPR011005">
    <property type="entry name" value="Dihydropteroate_synth-like_sf"/>
</dbReference>
<keyword evidence="15" id="KW-1185">Reference proteome</keyword>
<evidence type="ECO:0000313" key="15">
    <source>
        <dbReference type="Proteomes" id="UP000003704"/>
    </source>
</evidence>
<dbReference type="PATRIC" id="fig|1172194.4.peg.375"/>
<dbReference type="Pfam" id="PF00809">
    <property type="entry name" value="Pterin_bind"/>
    <property type="match status" value="1"/>
</dbReference>
<dbReference type="PROSITE" id="PS50972">
    <property type="entry name" value="PTERIN_BINDING"/>
    <property type="match status" value="1"/>
</dbReference>
<evidence type="ECO:0000256" key="2">
    <source>
        <dbReference type="ARBA" id="ARBA00001946"/>
    </source>
</evidence>
<dbReference type="UniPathway" id="UPA00077">
    <property type="reaction ID" value="UER00156"/>
</dbReference>
<evidence type="ECO:0000256" key="8">
    <source>
        <dbReference type="ARBA" id="ARBA00022723"/>
    </source>
</evidence>
<protein>
    <recommendedName>
        <fullName evidence="6 12">Dihydropteroate synthase</fullName>
        <shortName evidence="12">DHPS</shortName>
        <ecNumber evidence="5 12">2.5.1.15</ecNumber>
    </recommendedName>
    <alternativeName>
        <fullName evidence="11 12">Dihydropteroate pyrophosphorylase</fullName>
    </alternativeName>
</protein>
<evidence type="ECO:0000256" key="5">
    <source>
        <dbReference type="ARBA" id="ARBA00012458"/>
    </source>
</evidence>
<dbReference type="RefSeq" id="WP_007183355.1">
    <property type="nucleotide sequence ID" value="NZ_AKGD01000001.1"/>
</dbReference>
<evidence type="ECO:0000313" key="14">
    <source>
        <dbReference type="EMBL" id="EIT70259.1"/>
    </source>
</evidence>
<keyword evidence="7 12" id="KW-0808">Transferase</keyword>
<dbReference type="InterPro" id="IPR000489">
    <property type="entry name" value="Pterin-binding_dom"/>
</dbReference>
<dbReference type="PANTHER" id="PTHR20941">
    <property type="entry name" value="FOLATE SYNTHESIS PROTEINS"/>
    <property type="match status" value="1"/>
</dbReference>
<comment type="function">
    <text evidence="12">Catalyzes the condensation of para-aminobenzoate (pABA) with 6-hydroxymethyl-7,8-dihydropterin diphosphate (DHPt-PP) to form 7,8-dihydropteroate (H2Pte), the immediate precursor of folate derivatives.</text>
</comment>
<reference evidence="14 15" key="1">
    <citation type="journal article" date="2012" name="J. Bacteriol.">
        <title>Genome Sequence of n-Alkane-Degrading Hydrocarboniphaga effusa Strain AP103T (ATCC BAA-332T).</title>
        <authorList>
            <person name="Chang H.K."/>
            <person name="Zylstra G.J."/>
            <person name="Chae J.C."/>
        </authorList>
    </citation>
    <scope>NUCLEOTIDE SEQUENCE [LARGE SCALE GENOMIC DNA]</scope>
    <source>
        <strain evidence="14 15">AP103</strain>
    </source>
</reference>
<keyword evidence="9 12" id="KW-0460">Magnesium</keyword>
<dbReference type="PROSITE" id="PS00793">
    <property type="entry name" value="DHPS_2"/>
    <property type="match status" value="1"/>
</dbReference>
<evidence type="ECO:0000256" key="10">
    <source>
        <dbReference type="ARBA" id="ARBA00022909"/>
    </source>
</evidence>
<dbReference type="AlphaFoldDB" id="I7ZED4"/>
<evidence type="ECO:0000256" key="6">
    <source>
        <dbReference type="ARBA" id="ARBA00016919"/>
    </source>
</evidence>
<gene>
    <name evidence="14" type="ORF">WQQ_03960</name>
</gene>
<dbReference type="PANTHER" id="PTHR20941:SF1">
    <property type="entry name" value="FOLIC ACID SYNTHESIS PROTEIN FOL1"/>
    <property type="match status" value="1"/>
</dbReference>
<dbReference type="NCBIfam" id="TIGR01496">
    <property type="entry name" value="DHPS"/>
    <property type="match status" value="1"/>
</dbReference>
<dbReference type="GO" id="GO:0046656">
    <property type="term" value="P:folic acid biosynthetic process"/>
    <property type="evidence" value="ECO:0007669"/>
    <property type="project" value="UniProtKB-KW"/>
</dbReference>
<accession>I7ZED4</accession>
<dbReference type="Proteomes" id="UP000003704">
    <property type="component" value="Unassembled WGS sequence"/>
</dbReference>
<evidence type="ECO:0000256" key="3">
    <source>
        <dbReference type="ARBA" id="ARBA00004763"/>
    </source>
</evidence>
<dbReference type="FunFam" id="3.20.20.20:FF:000006">
    <property type="entry name" value="Dihydropteroate synthase"/>
    <property type="match status" value="1"/>
</dbReference>
<dbReference type="SUPFAM" id="SSF51717">
    <property type="entry name" value="Dihydropteroate synthetase-like"/>
    <property type="match status" value="1"/>
</dbReference>
<dbReference type="OrthoDB" id="9811744at2"/>
<comment type="similarity">
    <text evidence="4 12">Belongs to the DHPS family.</text>
</comment>
<sequence length="286" mass="30689">MTRLQLPDRTLDLTEPAVMGILNVTPDSFSDGGRFAQLDSALHRAEQMLAEGARIIDVGGESTRPGAPPVPLQEELDRVVPVIEALRRRLDIAISVDTFKPSVMEAACAAGAHLINDIRALEEDGALAVVLRHRAAVCLMHMQGQPQSMQAAPHYEDVVSEVASYLRGRADACLAAGVPKEAIAIDPGIGFGKNLEHNLKLLAHGRRLGQLGFPLLIGVSRKSMFQHLLGLPVDRRLHASLAAACLSVWQGAAIIRAHDVRHTVEAVRVAAAIRQASSTDTEASPF</sequence>
<dbReference type="Gene3D" id="3.20.20.20">
    <property type="entry name" value="Dihydropteroate synthase-like"/>
    <property type="match status" value="1"/>
</dbReference>
<comment type="cofactor">
    <cofactor evidence="2 12">
        <name>Mg(2+)</name>
        <dbReference type="ChEBI" id="CHEBI:18420"/>
    </cofactor>
</comment>
<comment type="pathway">
    <text evidence="3 12">Cofactor biosynthesis; tetrahydrofolate biosynthesis; 7,8-dihydrofolate from 2-amino-4-hydroxy-6-hydroxymethyl-7,8-dihydropteridine diphosphate and 4-aminobenzoate: step 1/2.</text>
</comment>
<evidence type="ECO:0000256" key="12">
    <source>
        <dbReference type="RuleBase" id="RU361205"/>
    </source>
</evidence>
<dbReference type="GO" id="GO:0046872">
    <property type="term" value="F:metal ion binding"/>
    <property type="evidence" value="ECO:0007669"/>
    <property type="project" value="UniProtKB-KW"/>
</dbReference>
<dbReference type="CDD" id="cd00739">
    <property type="entry name" value="DHPS"/>
    <property type="match status" value="1"/>
</dbReference>
<organism evidence="14 15">
    <name type="scientific">Hydrocarboniphaga effusa AP103</name>
    <dbReference type="NCBI Taxonomy" id="1172194"/>
    <lineage>
        <taxon>Bacteria</taxon>
        <taxon>Pseudomonadati</taxon>
        <taxon>Pseudomonadota</taxon>
        <taxon>Gammaproteobacteria</taxon>
        <taxon>Nevskiales</taxon>
        <taxon>Nevskiaceae</taxon>
        <taxon>Hydrocarboniphaga</taxon>
    </lineage>
</organism>
<comment type="catalytic activity">
    <reaction evidence="1">
        <text>(7,8-dihydropterin-6-yl)methyl diphosphate + 4-aminobenzoate = 7,8-dihydropteroate + diphosphate</text>
        <dbReference type="Rhea" id="RHEA:19949"/>
        <dbReference type="ChEBI" id="CHEBI:17836"/>
        <dbReference type="ChEBI" id="CHEBI:17839"/>
        <dbReference type="ChEBI" id="CHEBI:33019"/>
        <dbReference type="ChEBI" id="CHEBI:72950"/>
        <dbReference type="EC" id="2.5.1.15"/>
    </reaction>
</comment>
<dbReference type="GO" id="GO:0004156">
    <property type="term" value="F:dihydropteroate synthase activity"/>
    <property type="evidence" value="ECO:0007669"/>
    <property type="project" value="UniProtKB-EC"/>
</dbReference>
<evidence type="ECO:0000256" key="4">
    <source>
        <dbReference type="ARBA" id="ARBA00009503"/>
    </source>
</evidence>
<dbReference type="InterPro" id="IPR045031">
    <property type="entry name" value="DHP_synth-like"/>
</dbReference>
<dbReference type="EMBL" id="AKGD01000001">
    <property type="protein sequence ID" value="EIT70259.1"/>
    <property type="molecule type" value="Genomic_DNA"/>
</dbReference>
<keyword evidence="8 12" id="KW-0479">Metal-binding</keyword>
<evidence type="ECO:0000259" key="13">
    <source>
        <dbReference type="PROSITE" id="PS50972"/>
    </source>
</evidence>
<dbReference type="InterPro" id="IPR006390">
    <property type="entry name" value="DHP_synth_dom"/>
</dbReference>
<dbReference type="STRING" id="1172194.WQQ_03960"/>
<dbReference type="EC" id="2.5.1.15" evidence="5 12"/>
<evidence type="ECO:0000256" key="7">
    <source>
        <dbReference type="ARBA" id="ARBA00022679"/>
    </source>
</evidence>
<evidence type="ECO:0000256" key="1">
    <source>
        <dbReference type="ARBA" id="ARBA00000012"/>
    </source>
</evidence>
<proteinExistence type="inferred from homology"/>
<feature type="domain" description="Pterin-binding" evidence="13">
    <location>
        <begin position="16"/>
        <end position="268"/>
    </location>
</feature>
<evidence type="ECO:0000256" key="9">
    <source>
        <dbReference type="ARBA" id="ARBA00022842"/>
    </source>
</evidence>
<name>I7ZED4_9GAMM</name>
<comment type="caution">
    <text evidence="14">The sequence shown here is derived from an EMBL/GenBank/DDBJ whole genome shotgun (WGS) entry which is preliminary data.</text>
</comment>
<dbReference type="GO" id="GO:0005829">
    <property type="term" value="C:cytosol"/>
    <property type="evidence" value="ECO:0007669"/>
    <property type="project" value="TreeGrafter"/>
</dbReference>